<organism evidence="5 6">
    <name type="scientific">Klenkia marina</name>
    <dbReference type="NCBI Taxonomy" id="1960309"/>
    <lineage>
        <taxon>Bacteria</taxon>
        <taxon>Bacillati</taxon>
        <taxon>Actinomycetota</taxon>
        <taxon>Actinomycetes</taxon>
        <taxon>Geodermatophilales</taxon>
        <taxon>Geodermatophilaceae</taxon>
        <taxon>Klenkia</taxon>
    </lineage>
</organism>
<feature type="domain" description="Ketoreductase" evidence="4">
    <location>
        <begin position="23"/>
        <end position="205"/>
    </location>
</feature>
<dbReference type="SMART" id="SM00822">
    <property type="entry name" value="PKS_KR"/>
    <property type="match status" value="1"/>
</dbReference>
<proteinExistence type="inferred from homology"/>
<reference evidence="6" key="1">
    <citation type="submission" date="2016-10" db="EMBL/GenBank/DDBJ databases">
        <authorList>
            <person name="Varghese N."/>
            <person name="Submissions S."/>
        </authorList>
    </citation>
    <scope>NUCLEOTIDE SEQUENCE [LARGE SCALE GENOMIC DNA]</scope>
    <source>
        <strain evidence="6">DSM 45722</strain>
    </source>
</reference>
<dbReference type="PANTHER" id="PTHR43669">
    <property type="entry name" value="5-KETO-D-GLUCONATE 5-REDUCTASE"/>
    <property type="match status" value="1"/>
</dbReference>
<evidence type="ECO:0000313" key="5">
    <source>
        <dbReference type="EMBL" id="SCX40813.1"/>
    </source>
</evidence>
<keyword evidence="2" id="KW-0560">Oxidoreductase</keyword>
<dbReference type="Gene3D" id="3.40.50.720">
    <property type="entry name" value="NAD(P)-binding Rossmann-like Domain"/>
    <property type="match status" value="1"/>
</dbReference>
<protein>
    <recommendedName>
        <fullName evidence="4">Ketoreductase domain-containing protein</fullName>
    </recommendedName>
</protein>
<comment type="similarity">
    <text evidence="1 3">Belongs to the short-chain dehydrogenases/reductases (SDR) family.</text>
</comment>
<accession>A0A1G4XHU8</accession>
<dbReference type="InterPro" id="IPR036291">
    <property type="entry name" value="NAD(P)-bd_dom_sf"/>
</dbReference>
<evidence type="ECO:0000256" key="2">
    <source>
        <dbReference type="ARBA" id="ARBA00023002"/>
    </source>
</evidence>
<dbReference type="GO" id="GO:0016491">
    <property type="term" value="F:oxidoreductase activity"/>
    <property type="evidence" value="ECO:0007669"/>
    <property type="project" value="UniProtKB-KW"/>
</dbReference>
<keyword evidence="6" id="KW-1185">Reference proteome</keyword>
<dbReference type="RefSeq" id="WP_207798294.1">
    <property type="nucleotide sequence ID" value="NZ_FMUH01000001.1"/>
</dbReference>
<dbReference type="PRINTS" id="PR00080">
    <property type="entry name" value="SDRFAMILY"/>
</dbReference>
<evidence type="ECO:0000259" key="4">
    <source>
        <dbReference type="SMART" id="SM00822"/>
    </source>
</evidence>
<dbReference type="InterPro" id="IPR057326">
    <property type="entry name" value="KR_dom"/>
</dbReference>
<dbReference type="PANTHER" id="PTHR43669:SF3">
    <property type="entry name" value="ALCOHOL DEHYDROGENASE, PUTATIVE (AFU_ORTHOLOGUE AFUA_3G03445)-RELATED"/>
    <property type="match status" value="1"/>
</dbReference>
<dbReference type="Proteomes" id="UP000198981">
    <property type="component" value="Unassembled WGS sequence"/>
</dbReference>
<evidence type="ECO:0000256" key="1">
    <source>
        <dbReference type="ARBA" id="ARBA00006484"/>
    </source>
</evidence>
<dbReference type="Pfam" id="PF00106">
    <property type="entry name" value="adh_short"/>
    <property type="match status" value="1"/>
</dbReference>
<dbReference type="InterPro" id="IPR002347">
    <property type="entry name" value="SDR_fam"/>
</dbReference>
<dbReference type="AlphaFoldDB" id="A0A1G4XHU8"/>
<evidence type="ECO:0000256" key="3">
    <source>
        <dbReference type="RuleBase" id="RU000363"/>
    </source>
</evidence>
<dbReference type="SUPFAM" id="SSF51735">
    <property type="entry name" value="NAD(P)-binding Rossmann-fold domains"/>
    <property type="match status" value="1"/>
</dbReference>
<sequence length="306" mass="32476">MIGEALGELRRLLTHRTWSGTGRVVVVTGGAGGIGSVLCHRLAGRGASVVVVDRDGERAAAVAAGLPGPGRHAALDGDLTDPARIEAVLAEVERRAGRIDVLVNNTGMTSAERFGERSLASIDREIAVNTLSPLHVTRLALPLLRRSSDPRVVTTVSLAGIFPQAETPIYCASKFGLRGAMLSIALDLHAEGIRVGSVLPSATDTPMLRREAVEGGNALQFQSGPPQRAEDVVDAVLSLLDRPRLEVYPKPAESRLVRLAMAVPNLLPTLMPFFAGKGEDGQRAYLEDLLRRGEVVRDGGGWALAR</sequence>
<gene>
    <name evidence="5" type="ORF">SAMN03159343_1040</name>
</gene>
<dbReference type="EMBL" id="FMUH01000001">
    <property type="protein sequence ID" value="SCX40813.1"/>
    <property type="molecule type" value="Genomic_DNA"/>
</dbReference>
<evidence type="ECO:0000313" key="6">
    <source>
        <dbReference type="Proteomes" id="UP000198981"/>
    </source>
</evidence>
<dbReference type="PRINTS" id="PR00081">
    <property type="entry name" value="GDHRDH"/>
</dbReference>
<name>A0A1G4XHU8_9ACTN</name>
<dbReference type="CDD" id="cd05233">
    <property type="entry name" value="SDR_c"/>
    <property type="match status" value="1"/>
</dbReference>
<dbReference type="STRING" id="1960309.SAMN03159343_1040"/>